<protein>
    <submittedName>
        <fullName evidence="1">Uncharacterized protein</fullName>
    </submittedName>
</protein>
<evidence type="ECO:0000313" key="1">
    <source>
        <dbReference type="EMBL" id="MBX62882.1"/>
    </source>
</evidence>
<organism evidence="1">
    <name type="scientific">Rhizophora mucronata</name>
    <name type="common">Asiatic mangrove</name>
    <dbReference type="NCBI Taxonomy" id="61149"/>
    <lineage>
        <taxon>Eukaryota</taxon>
        <taxon>Viridiplantae</taxon>
        <taxon>Streptophyta</taxon>
        <taxon>Embryophyta</taxon>
        <taxon>Tracheophyta</taxon>
        <taxon>Spermatophyta</taxon>
        <taxon>Magnoliopsida</taxon>
        <taxon>eudicotyledons</taxon>
        <taxon>Gunneridae</taxon>
        <taxon>Pentapetalae</taxon>
        <taxon>rosids</taxon>
        <taxon>fabids</taxon>
        <taxon>Malpighiales</taxon>
        <taxon>Rhizophoraceae</taxon>
        <taxon>Rhizophora</taxon>
    </lineage>
</organism>
<sequence>MYDSCFASNSKTKNNRLQIHINPGVLIKLLNYHCMCLKI</sequence>
<reference evidence="1" key="1">
    <citation type="submission" date="2018-02" db="EMBL/GenBank/DDBJ databases">
        <title>Rhizophora mucronata_Transcriptome.</title>
        <authorList>
            <person name="Meera S.P."/>
            <person name="Sreeshan A."/>
            <person name="Augustine A."/>
        </authorList>
    </citation>
    <scope>NUCLEOTIDE SEQUENCE</scope>
    <source>
        <tissue evidence="1">Leaf</tissue>
    </source>
</reference>
<name>A0A2P2Q7E5_RHIMU</name>
<dbReference type="AlphaFoldDB" id="A0A2P2Q7E5"/>
<accession>A0A2P2Q7E5</accession>
<proteinExistence type="predicted"/>
<dbReference type="EMBL" id="GGEC01082398">
    <property type="protein sequence ID" value="MBX62882.1"/>
    <property type="molecule type" value="Transcribed_RNA"/>
</dbReference>